<comment type="caution">
    <text evidence="2">The sequence shown here is derived from an EMBL/GenBank/DDBJ whole genome shotgun (WGS) entry which is preliminary data.</text>
</comment>
<feature type="signal peptide" evidence="1">
    <location>
        <begin position="1"/>
        <end position="20"/>
    </location>
</feature>
<dbReference type="AlphaFoldDB" id="A0AAV4RR39"/>
<feature type="chain" id="PRO_5043820063" evidence="1">
    <location>
        <begin position="21"/>
        <end position="106"/>
    </location>
</feature>
<reference evidence="2 3" key="1">
    <citation type="submission" date="2021-06" db="EMBL/GenBank/DDBJ databases">
        <title>Caerostris darwini draft genome.</title>
        <authorList>
            <person name="Kono N."/>
            <person name="Arakawa K."/>
        </authorList>
    </citation>
    <scope>NUCLEOTIDE SEQUENCE [LARGE SCALE GENOMIC DNA]</scope>
</reference>
<protein>
    <submittedName>
        <fullName evidence="2">Uncharacterized protein</fullName>
    </submittedName>
</protein>
<dbReference type="EMBL" id="BPLQ01006483">
    <property type="protein sequence ID" value="GIY22811.1"/>
    <property type="molecule type" value="Genomic_DNA"/>
</dbReference>
<keyword evidence="1" id="KW-0732">Signal</keyword>
<evidence type="ECO:0000313" key="2">
    <source>
        <dbReference type="EMBL" id="GIY22811.1"/>
    </source>
</evidence>
<sequence length="106" mass="11871">MKGLILVLCVALVCATFAAAQTHSCPENQHFGSGGTCPDSCKSIKNPGPRTAHHKCRMKNCSILINTEDIRDNIVYLKKRYMFNASQLQRTEIIFLIHKLTVCESF</sequence>
<accession>A0AAV4RR39</accession>
<evidence type="ECO:0000313" key="3">
    <source>
        <dbReference type="Proteomes" id="UP001054837"/>
    </source>
</evidence>
<organism evidence="2 3">
    <name type="scientific">Caerostris darwini</name>
    <dbReference type="NCBI Taxonomy" id="1538125"/>
    <lineage>
        <taxon>Eukaryota</taxon>
        <taxon>Metazoa</taxon>
        <taxon>Ecdysozoa</taxon>
        <taxon>Arthropoda</taxon>
        <taxon>Chelicerata</taxon>
        <taxon>Arachnida</taxon>
        <taxon>Araneae</taxon>
        <taxon>Araneomorphae</taxon>
        <taxon>Entelegynae</taxon>
        <taxon>Araneoidea</taxon>
        <taxon>Araneidae</taxon>
        <taxon>Caerostris</taxon>
    </lineage>
</organism>
<gene>
    <name evidence="2" type="ORF">CDAR_275841</name>
</gene>
<dbReference type="Proteomes" id="UP001054837">
    <property type="component" value="Unassembled WGS sequence"/>
</dbReference>
<keyword evidence="3" id="KW-1185">Reference proteome</keyword>
<name>A0AAV4RR39_9ARAC</name>
<evidence type="ECO:0000256" key="1">
    <source>
        <dbReference type="SAM" id="SignalP"/>
    </source>
</evidence>
<proteinExistence type="predicted"/>